<name>A0A518HJ86_9BACT</name>
<sequence length="106" mass="11686">MVGVRGQVWPRNLTWFSVKRLLPRTSDSSLTGFPRTLKVGLTIRVIFVGMILAKEKDSLIATVGDSNEWAPEGRAATLPDGSMQHERQLWTPPAFALPVSGGILER</sequence>
<dbReference type="EMBL" id="CP037423">
    <property type="protein sequence ID" value="QDV40908.1"/>
    <property type="molecule type" value="Genomic_DNA"/>
</dbReference>
<protein>
    <submittedName>
        <fullName evidence="1">Uncharacterized protein</fullName>
    </submittedName>
</protein>
<evidence type="ECO:0000313" key="1">
    <source>
        <dbReference type="EMBL" id="QDV40908.1"/>
    </source>
</evidence>
<evidence type="ECO:0000313" key="2">
    <source>
        <dbReference type="Proteomes" id="UP000319004"/>
    </source>
</evidence>
<accession>A0A518HJ86</accession>
<proteinExistence type="predicted"/>
<dbReference type="Proteomes" id="UP000319004">
    <property type="component" value="Chromosome"/>
</dbReference>
<keyword evidence="2" id="KW-1185">Reference proteome</keyword>
<organism evidence="1 2">
    <name type="scientific">Stieleria neptunia</name>
    <dbReference type="NCBI Taxonomy" id="2527979"/>
    <lineage>
        <taxon>Bacteria</taxon>
        <taxon>Pseudomonadati</taxon>
        <taxon>Planctomycetota</taxon>
        <taxon>Planctomycetia</taxon>
        <taxon>Pirellulales</taxon>
        <taxon>Pirellulaceae</taxon>
        <taxon>Stieleria</taxon>
    </lineage>
</organism>
<dbReference type="AlphaFoldDB" id="A0A518HJ86"/>
<gene>
    <name evidence="1" type="ORF">Enr13x_07440</name>
</gene>
<dbReference type="KEGG" id="snep:Enr13x_07440"/>
<reference evidence="1 2" key="1">
    <citation type="submission" date="2019-03" db="EMBL/GenBank/DDBJ databases">
        <title>Deep-cultivation of Planctomycetes and their phenomic and genomic characterization uncovers novel biology.</title>
        <authorList>
            <person name="Wiegand S."/>
            <person name="Jogler M."/>
            <person name="Boedeker C."/>
            <person name="Pinto D."/>
            <person name="Vollmers J."/>
            <person name="Rivas-Marin E."/>
            <person name="Kohn T."/>
            <person name="Peeters S.H."/>
            <person name="Heuer A."/>
            <person name="Rast P."/>
            <person name="Oberbeckmann S."/>
            <person name="Bunk B."/>
            <person name="Jeske O."/>
            <person name="Meyerdierks A."/>
            <person name="Storesund J.E."/>
            <person name="Kallscheuer N."/>
            <person name="Luecker S."/>
            <person name="Lage O.M."/>
            <person name="Pohl T."/>
            <person name="Merkel B.J."/>
            <person name="Hornburger P."/>
            <person name="Mueller R.-W."/>
            <person name="Bruemmer F."/>
            <person name="Labrenz M."/>
            <person name="Spormann A.M."/>
            <person name="Op den Camp H."/>
            <person name="Overmann J."/>
            <person name="Amann R."/>
            <person name="Jetten M.S.M."/>
            <person name="Mascher T."/>
            <person name="Medema M.H."/>
            <person name="Devos D.P."/>
            <person name="Kaster A.-K."/>
            <person name="Ovreas L."/>
            <person name="Rohde M."/>
            <person name="Galperin M.Y."/>
            <person name="Jogler C."/>
        </authorList>
    </citation>
    <scope>NUCLEOTIDE SEQUENCE [LARGE SCALE GENOMIC DNA]</scope>
    <source>
        <strain evidence="1 2">Enr13</strain>
    </source>
</reference>